<protein>
    <submittedName>
        <fullName evidence="2">Uncharacterized protein</fullName>
    </submittedName>
</protein>
<gene>
    <name evidence="2" type="ORF">AcdelDRAFT_1337</name>
</gene>
<comment type="caution">
    <text evidence="2">The sequence shown here is derived from an EMBL/GenBank/DDBJ whole genome shotgun (WGS) entry which is preliminary data.</text>
</comment>
<reference evidence="2 3" key="1">
    <citation type="submission" date="2009-05" db="EMBL/GenBank/DDBJ databases">
        <title>The draft genome of Acidovorax delafieldii 2AN.</title>
        <authorList>
            <consortium name="US DOE Joint Genome Institute (JGI-PGF)"/>
            <person name="Lucas S."/>
            <person name="Copeland A."/>
            <person name="Lapidus A."/>
            <person name="Glavina del Rio T."/>
            <person name="Tice H."/>
            <person name="Bruce D."/>
            <person name="Goodwin L."/>
            <person name="Pitluck S."/>
            <person name="Larimer F."/>
            <person name="Land M.L."/>
            <person name="Hauser L."/>
            <person name="Shelobolina E.S."/>
            <person name="Picardal F."/>
            <person name="Roden E."/>
            <person name="Emerson D."/>
        </authorList>
    </citation>
    <scope>NUCLEOTIDE SEQUENCE [LARGE SCALE GENOMIC DNA]</scope>
    <source>
        <strain evidence="2 3">2AN</strain>
    </source>
</reference>
<dbReference type="PATRIC" id="fig|573060.9.peg.3823"/>
<dbReference type="Proteomes" id="UP000003856">
    <property type="component" value="Unassembled WGS sequence"/>
</dbReference>
<sequence>MYCMQPGVSAITEVPCDTPDALVVVTRLELQQLSPFYLDIESAVAIGGATLLVMAVAFVLRAARKSLEEES</sequence>
<feature type="transmembrane region" description="Helical" evidence="1">
    <location>
        <begin position="43"/>
        <end position="63"/>
    </location>
</feature>
<evidence type="ECO:0000256" key="1">
    <source>
        <dbReference type="SAM" id="Phobius"/>
    </source>
</evidence>
<dbReference type="RefSeq" id="WP_005794741.1">
    <property type="nucleotide sequence ID" value="NZ_ACQT01000027.1"/>
</dbReference>
<evidence type="ECO:0000313" key="2">
    <source>
        <dbReference type="EMBL" id="EER61080.1"/>
    </source>
</evidence>
<evidence type="ECO:0000313" key="3">
    <source>
        <dbReference type="Proteomes" id="UP000003856"/>
    </source>
</evidence>
<dbReference type="EMBL" id="ACQT01000027">
    <property type="protein sequence ID" value="EER61080.1"/>
    <property type="molecule type" value="Genomic_DNA"/>
</dbReference>
<dbReference type="AlphaFoldDB" id="C5T357"/>
<keyword evidence="1" id="KW-0472">Membrane</keyword>
<name>C5T357_ACIDE</name>
<organism evidence="2 3">
    <name type="scientific">Acidovorax delafieldii 2AN</name>
    <dbReference type="NCBI Taxonomy" id="573060"/>
    <lineage>
        <taxon>Bacteria</taxon>
        <taxon>Pseudomonadati</taxon>
        <taxon>Pseudomonadota</taxon>
        <taxon>Betaproteobacteria</taxon>
        <taxon>Burkholderiales</taxon>
        <taxon>Comamonadaceae</taxon>
        <taxon>Acidovorax</taxon>
    </lineage>
</organism>
<keyword evidence="3" id="KW-1185">Reference proteome</keyword>
<keyword evidence="1" id="KW-1133">Transmembrane helix</keyword>
<accession>C5T357</accession>
<keyword evidence="1" id="KW-0812">Transmembrane</keyword>
<dbReference type="OrthoDB" id="8911637at2"/>
<proteinExistence type="predicted"/>